<reference evidence="1" key="1">
    <citation type="submission" date="2024-09" db="EMBL/GenBank/DDBJ databases">
        <title>Black Yeasts Isolated from many extreme environments.</title>
        <authorList>
            <person name="Coleine C."/>
            <person name="Stajich J.E."/>
            <person name="Selbmann L."/>
        </authorList>
    </citation>
    <scope>NUCLEOTIDE SEQUENCE</scope>
    <source>
        <strain evidence="1">CCFEE 5737</strain>
    </source>
</reference>
<accession>A0ACC3DY96</accession>
<proteinExistence type="predicted"/>
<evidence type="ECO:0000313" key="1">
    <source>
        <dbReference type="EMBL" id="KAK3081840.1"/>
    </source>
</evidence>
<comment type="caution">
    <text evidence="1">The sequence shown here is derived from an EMBL/GenBank/DDBJ whole genome shotgun (WGS) entry which is preliminary data.</text>
</comment>
<keyword evidence="2" id="KW-1185">Reference proteome</keyword>
<dbReference type="Proteomes" id="UP001186974">
    <property type="component" value="Unassembled WGS sequence"/>
</dbReference>
<name>A0ACC3DY96_9PEZI</name>
<gene>
    <name evidence="1" type="ORF">LTS18_000670</name>
</gene>
<organism evidence="1 2">
    <name type="scientific">Coniosporium uncinatum</name>
    <dbReference type="NCBI Taxonomy" id="93489"/>
    <lineage>
        <taxon>Eukaryota</taxon>
        <taxon>Fungi</taxon>
        <taxon>Dikarya</taxon>
        <taxon>Ascomycota</taxon>
        <taxon>Pezizomycotina</taxon>
        <taxon>Dothideomycetes</taxon>
        <taxon>Dothideomycetes incertae sedis</taxon>
        <taxon>Coniosporium</taxon>
    </lineage>
</organism>
<feature type="non-terminal residue" evidence="1">
    <location>
        <position position="430"/>
    </location>
</feature>
<protein>
    <submittedName>
        <fullName evidence="1">Uncharacterized protein</fullName>
    </submittedName>
</protein>
<dbReference type="EMBL" id="JAWDJW010000053">
    <property type="protein sequence ID" value="KAK3081840.1"/>
    <property type="molecule type" value="Genomic_DNA"/>
</dbReference>
<sequence length="430" mass="48661">MSRYDQDLDGSFSDHVDISDYDTQGFCGGYELRRHKNEYEANAGCHEARQDWIYYIGPIDLFGNYNPINGNFTAVELDGGSDSLVLEENGTQSGQAPTGAKQMQAKMLLELSSVDARCAERVKDVWKTMVSTTFREKSKSGSFGSIQEYIDFRIIDTGAPFVEAMMLWGMGMILTPDEDKQLAEIVKPCYAALGLANDYFSFDREWSELTDSGGDKLTNAVWLLMQWHRIDVAEAKQAVRGETNKHEQRFQELRKEFVRTQKPEKKLIKYLEALSHQVSGNVLQKLHIGQGQDLFWTRSAECPTEDEYITMVDRKTGGLFQLVARLMQVNAPKAWSFELDNLTVLIGRYFQVRDDYSNLSSPDYAVQKGFCEDLDEGKFSFPIVHALNIHDVPVIPELVSFVEKKIAGCGHLSKEQKVLVLEALDKSGSF</sequence>
<evidence type="ECO:0000313" key="2">
    <source>
        <dbReference type="Proteomes" id="UP001186974"/>
    </source>
</evidence>